<reference evidence="3 4" key="1">
    <citation type="journal article" date="2013" name="J. Mol. Microbiol. Biotechnol.">
        <title>Analysis of the Complete Genomes of Acholeplasma brassicae , A. palmae and A. laidlawii and Their Comparison to the Obligate Parasites from ' Candidatus Phytoplasma'.</title>
        <authorList>
            <person name="Kube M."/>
            <person name="Siewert C."/>
            <person name="Migdoll A.M."/>
            <person name="Duduk B."/>
            <person name="Holz S."/>
            <person name="Rabus R."/>
            <person name="Seemuller E."/>
            <person name="Mitrovic J."/>
            <person name="Muller I."/>
            <person name="Buttner C."/>
            <person name="Reinhardt R."/>
        </authorList>
    </citation>
    <scope>NUCLEOTIDE SEQUENCE [LARGE SCALE GENOMIC DNA]</scope>
    <source>
        <strain evidence="3 4">J233</strain>
    </source>
</reference>
<dbReference type="Proteomes" id="UP000032740">
    <property type="component" value="Chromosome"/>
</dbReference>
<protein>
    <submittedName>
        <fullName evidence="3">Glyoxalase domain protein</fullName>
    </submittedName>
</protein>
<dbReference type="InterPro" id="IPR009242">
    <property type="entry name" value="DUF896"/>
</dbReference>
<proteinExistence type="inferred from homology"/>
<dbReference type="Gene3D" id="3.10.180.10">
    <property type="entry name" value="2,3-Dihydroxybiphenyl 1,2-Dioxygenase, domain 1"/>
    <property type="match status" value="2"/>
</dbReference>
<name>U4KKX7_ALTPJ</name>
<dbReference type="InterPro" id="IPR037523">
    <property type="entry name" value="VOC_core"/>
</dbReference>
<feature type="domain" description="VOC" evidence="2">
    <location>
        <begin position="5"/>
        <end position="129"/>
    </location>
</feature>
<keyword evidence="4" id="KW-1185">Reference proteome</keyword>
<dbReference type="STRING" id="1318466.BN85407900"/>
<dbReference type="Gene3D" id="1.10.287.540">
    <property type="entry name" value="Helix hairpin bin"/>
    <property type="match status" value="1"/>
</dbReference>
<keyword evidence="1" id="KW-0963">Cytoplasm</keyword>
<dbReference type="HOGENOM" id="CLU_057821_0_0_14"/>
<dbReference type="InterPro" id="IPR004360">
    <property type="entry name" value="Glyas_Fos-R_dOase_dom"/>
</dbReference>
<evidence type="ECO:0000259" key="2">
    <source>
        <dbReference type="PROSITE" id="PS51819"/>
    </source>
</evidence>
<dbReference type="HAMAP" id="MF_01103">
    <property type="entry name" value="UPF0291"/>
    <property type="match status" value="1"/>
</dbReference>
<dbReference type="RefSeq" id="WP_026659271.1">
    <property type="nucleotide sequence ID" value="NC_022538.1"/>
</dbReference>
<dbReference type="PROSITE" id="PS51819">
    <property type="entry name" value="VOC"/>
    <property type="match status" value="1"/>
</dbReference>
<dbReference type="SUPFAM" id="SSF158221">
    <property type="entry name" value="YnzC-like"/>
    <property type="match status" value="1"/>
</dbReference>
<dbReference type="EMBL" id="FO681347">
    <property type="protein sequence ID" value="CCV64367.1"/>
    <property type="molecule type" value="Genomic_DNA"/>
</dbReference>
<dbReference type="AlphaFoldDB" id="U4KKX7"/>
<accession>U4KKX7</accession>
<evidence type="ECO:0000313" key="4">
    <source>
        <dbReference type="Proteomes" id="UP000032740"/>
    </source>
</evidence>
<evidence type="ECO:0000313" key="3">
    <source>
        <dbReference type="EMBL" id="CCV64367.1"/>
    </source>
</evidence>
<dbReference type="SUPFAM" id="SSF54593">
    <property type="entry name" value="Glyoxalase/Bleomycin resistance protein/Dihydroxybiphenyl dioxygenase"/>
    <property type="match status" value="1"/>
</dbReference>
<sequence>MKTLGIHHISLISRHGQEIIDFYSGFLGLKLVKKTLNYENNQQYHLYFGTDSAEVGSLLTFFPHPLAKQGLKGDGQVRTITLAIPKNSFSFWENRLRKFEIEYAYTRRFKQTYLSFNDLDNIEIELTETDLGNPNLYEFNGVTKEVAIKGIYGVILNAGNPESENMLKELGYQKTDESSLFDRFKVNDQLGGLVDLYKIREELGIQSIGTVHHIAYAVNDDEINLWHEKLIKEGFKVTEVKDRKYFKSIYFKEQSGITYELATQTPGMLIDESIDQLGKNFIIPEQFTNLDKNQLNQLMPLFIKENQKLTKYDYIDKKSFDEINRHKVVLQEINKLARIAKERELTPDEFKLRKELREEYVSSITRGVRNMIEKVQVVDKDGNVENSFVKKEKEVN</sequence>
<dbReference type="KEGG" id="apal:BN85407900"/>
<dbReference type="PANTHER" id="PTHR36110:SF2">
    <property type="entry name" value="RING-CLEAVING DIOXYGENASE MHQE-RELATED"/>
    <property type="match status" value="1"/>
</dbReference>
<dbReference type="Pfam" id="PF00903">
    <property type="entry name" value="Glyoxalase"/>
    <property type="match status" value="1"/>
</dbReference>
<dbReference type="Pfam" id="PF05979">
    <property type="entry name" value="DUF896"/>
    <property type="match status" value="1"/>
</dbReference>
<organism evidence="3 4">
    <name type="scientific">Alteracholeplasma palmae (strain ATCC 49389 / J233)</name>
    <name type="common">Acholeplasma palmae</name>
    <dbReference type="NCBI Taxonomy" id="1318466"/>
    <lineage>
        <taxon>Bacteria</taxon>
        <taxon>Bacillati</taxon>
        <taxon>Mycoplasmatota</taxon>
        <taxon>Mollicutes</taxon>
        <taxon>Acholeplasmatales</taxon>
        <taxon>Acholeplasmataceae</taxon>
        <taxon>Acholeplasma</taxon>
    </lineage>
</organism>
<dbReference type="PANTHER" id="PTHR36110">
    <property type="entry name" value="RING-CLEAVING DIOXYGENASE MHQE-RELATED"/>
    <property type="match status" value="1"/>
</dbReference>
<dbReference type="InterPro" id="IPR052537">
    <property type="entry name" value="Extradiol_RC_dioxygenase"/>
</dbReference>
<evidence type="ECO:0000256" key="1">
    <source>
        <dbReference type="ARBA" id="ARBA00022490"/>
    </source>
</evidence>
<dbReference type="InterPro" id="IPR029068">
    <property type="entry name" value="Glyas_Bleomycin-R_OHBP_Dase"/>
</dbReference>
<gene>
    <name evidence="3" type="ORF">BN85407900</name>
</gene>
<dbReference type="OrthoDB" id="9785698at2"/>